<sequence length="574" mass="60899">MTEIVAPFQQFFDTSGRPLANGAIYIGSVNLDAQTNPIAVYWDEALTIPAAQPIRTLNGYPVRNGAPARLFANVANYSITVRNAQNRLMYSLGDATSVPLLSDPDGSSLVGFIRAEAGAVARTAEDKLREHLSLKDFGAIGDGVADDTAAIDAWLAAVMATGKPGYWGEGHFRYTGERLEIVIGGLAATQGGKLIGAGYARTIVDVTACTGEPQFLIRAGAVGGAPAGAVGVFGWTINGFEVRGIRDGVMGQIMQNFDGSDYPDALNSSDLTDLVFRNNSLGTNAVAVRINAVLQSRIHIIANNGNPTALNGSGVELHGLQFSTGLIAAGGAQYGITFRHFTYGNRLNLDMEVVRHVVQFDSAVAGWNALEGTMVWGAPNATEALSGNDFSTTAIIATQANAPQFFTEATNWSGVPTISGAAQNNIVIRGRGYGVERVQGLQFRPARSTDDANIFMEAPIGQSAWSRFIRQGSPDVLRWLCGVGSDETFQLQRYNASGVFQDVPYYVNPSTGEFVVNKLVAVQPPQIPSYTVATLPSASPASRMAFVSNESGGAVLAFSDGANWRRVTDRAIVT</sequence>
<name>A0A6J5NCR6_9CAUD</name>
<dbReference type="GO" id="GO:0051701">
    <property type="term" value="P:biological process involved in interaction with host"/>
    <property type="evidence" value="ECO:0007669"/>
    <property type="project" value="UniProtKB-ARBA"/>
</dbReference>
<comment type="subcellular location">
    <subcellularLocation>
        <location evidence="1">Virion</location>
    </subcellularLocation>
</comment>
<protein>
    <submittedName>
        <fullName evidence="3">Bacteriophage P22 tailspike, N-terminal</fullName>
    </submittedName>
</protein>
<evidence type="ECO:0000313" key="3">
    <source>
        <dbReference type="EMBL" id="CAB4155331.1"/>
    </source>
</evidence>
<dbReference type="SUPFAM" id="SSF51327">
    <property type="entry name" value="Head-binding domain of phage P22 tailspike protein"/>
    <property type="match status" value="1"/>
</dbReference>
<dbReference type="InterPro" id="IPR012334">
    <property type="entry name" value="Pectin_lyas_fold"/>
</dbReference>
<reference evidence="3" key="1">
    <citation type="submission" date="2020-04" db="EMBL/GenBank/DDBJ databases">
        <authorList>
            <person name="Chiriac C."/>
            <person name="Salcher M."/>
            <person name="Ghai R."/>
            <person name="Kavagutti S V."/>
        </authorList>
    </citation>
    <scope>NUCLEOTIDE SEQUENCE</scope>
</reference>
<accession>A0A6J5NCR6</accession>
<dbReference type="EMBL" id="LR796632">
    <property type="protein sequence ID" value="CAB4155331.1"/>
    <property type="molecule type" value="Genomic_DNA"/>
</dbReference>
<proteinExistence type="predicted"/>
<evidence type="ECO:0000256" key="2">
    <source>
        <dbReference type="ARBA" id="ARBA00022844"/>
    </source>
</evidence>
<dbReference type="InterPro" id="IPR036730">
    <property type="entry name" value="P22_tailspike_N_sf"/>
</dbReference>
<dbReference type="GO" id="GO:0044423">
    <property type="term" value="C:virion component"/>
    <property type="evidence" value="ECO:0007669"/>
    <property type="project" value="UniProtKB-KW"/>
</dbReference>
<evidence type="ECO:0000256" key="1">
    <source>
        <dbReference type="ARBA" id="ARBA00004328"/>
    </source>
</evidence>
<keyword evidence="2" id="KW-0946">Virion</keyword>
<dbReference type="Gene3D" id="2.160.20.10">
    <property type="entry name" value="Single-stranded right-handed beta-helix, Pectin lyase-like"/>
    <property type="match status" value="1"/>
</dbReference>
<organism evidence="3">
    <name type="scientific">uncultured Caudovirales phage</name>
    <dbReference type="NCBI Taxonomy" id="2100421"/>
    <lineage>
        <taxon>Viruses</taxon>
        <taxon>Duplodnaviria</taxon>
        <taxon>Heunggongvirae</taxon>
        <taxon>Uroviricota</taxon>
        <taxon>Caudoviricetes</taxon>
        <taxon>Peduoviridae</taxon>
        <taxon>Maltschvirus</taxon>
        <taxon>Maltschvirus maltsch</taxon>
    </lineage>
</organism>
<dbReference type="GO" id="GO:0019058">
    <property type="term" value="P:viral life cycle"/>
    <property type="evidence" value="ECO:0007669"/>
    <property type="project" value="UniProtKB-ARBA"/>
</dbReference>
<dbReference type="Gene3D" id="2.170.14.10">
    <property type="entry name" value="Phage P22 tailspike-like, N-terminal domain"/>
    <property type="match status" value="1"/>
</dbReference>
<gene>
    <name evidence="3" type="ORF">UFOVP670_2</name>
</gene>